<accession>A0A084W537</accession>
<dbReference type="Proteomes" id="UP000030765">
    <property type="component" value="Unassembled WGS sequence"/>
</dbReference>
<proteinExistence type="predicted"/>
<dbReference type="EnsemblMetazoa" id="ASIC013279-RA">
    <property type="protein sequence ID" value="ASIC013279-PA"/>
    <property type="gene ID" value="ASIC013279"/>
</dbReference>
<reference evidence="3" key="2">
    <citation type="submission" date="2020-05" db="UniProtKB">
        <authorList>
            <consortium name="EnsemblMetazoa"/>
        </authorList>
    </citation>
    <scope>IDENTIFICATION</scope>
</reference>
<keyword evidence="4" id="KW-1185">Reference proteome</keyword>
<reference evidence="2 4" key="1">
    <citation type="journal article" date="2014" name="BMC Genomics">
        <title>Genome sequence of Anopheles sinensis provides insight into genetics basis of mosquito competence for malaria parasites.</title>
        <authorList>
            <person name="Zhou D."/>
            <person name="Zhang D."/>
            <person name="Ding G."/>
            <person name="Shi L."/>
            <person name="Hou Q."/>
            <person name="Ye Y."/>
            <person name="Xu Y."/>
            <person name="Zhou H."/>
            <person name="Xiong C."/>
            <person name="Li S."/>
            <person name="Yu J."/>
            <person name="Hong S."/>
            <person name="Yu X."/>
            <person name="Zou P."/>
            <person name="Chen C."/>
            <person name="Chang X."/>
            <person name="Wang W."/>
            <person name="Lv Y."/>
            <person name="Sun Y."/>
            <person name="Ma L."/>
            <person name="Shen B."/>
            <person name="Zhu C."/>
        </authorList>
    </citation>
    <scope>NUCLEOTIDE SEQUENCE [LARGE SCALE GENOMIC DNA]</scope>
</reference>
<dbReference type="EMBL" id="ATLV01020474">
    <property type="status" value="NOT_ANNOTATED_CDS"/>
    <property type="molecule type" value="Genomic_DNA"/>
</dbReference>
<feature type="compositionally biased region" description="Basic residues" evidence="1">
    <location>
        <begin position="15"/>
        <end position="40"/>
    </location>
</feature>
<dbReference type="EMBL" id="KE525302">
    <property type="protein sequence ID" value="KFB45331.1"/>
    <property type="molecule type" value="Genomic_DNA"/>
</dbReference>
<feature type="compositionally biased region" description="Polar residues" evidence="1">
    <location>
        <begin position="73"/>
        <end position="88"/>
    </location>
</feature>
<feature type="compositionally biased region" description="Polar residues" evidence="1">
    <location>
        <begin position="1"/>
        <end position="10"/>
    </location>
</feature>
<organism evidence="2">
    <name type="scientific">Anopheles sinensis</name>
    <name type="common">Mosquito</name>
    <dbReference type="NCBI Taxonomy" id="74873"/>
    <lineage>
        <taxon>Eukaryota</taxon>
        <taxon>Metazoa</taxon>
        <taxon>Ecdysozoa</taxon>
        <taxon>Arthropoda</taxon>
        <taxon>Hexapoda</taxon>
        <taxon>Insecta</taxon>
        <taxon>Pterygota</taxon>
        <taxon>Neoptera</taxon>
        <taxon>Endopterygota</taxon>
        <taxon>Diptera</taxon>
        <taxon>Nematocera</taxon>
        <taxon>Culicoidea</taxon>
        <taxon>Culicidae</taxon>
        <taxon>Anophelinae</taxon>
        <taxon>Anopheles</taxon>
    </lineage>
</organism>
<sequence>MNLATNSSGALSFLGKKRSNRPKTSFRSRPGYHSRTHTATHCHTAGAPRRPSAPLSRSHDGSKILPLVPIPSQFAQGEPSSSRNRLQM</sequence>
<dbReference type="AlphaFoldDB" id="A0A084W537"/>
<protein>
    <submittedName>
        <fullName evidence="2 3">RING finger and transmembrane domain-containing protein 1</fullName>
    </submittedName>
</protein>
<evidence type="ECO:0000313" key="2">
    <source>
        <dbReference type="EMBL" id="KFB45331.1"/>
    </source>
</evidence>
<keyword evidence="2" id="KW-0472">Membrane</keyword>
<evidence type="ECO:0000256" key="1">
    <source>
        <dbReference type="SAM" id="MobiDB-lite"/>
    </source>
</evidence>
<evidence type="ECO:0000313" key="3">
    <source>
        <dbReference type="EnsemblMetazoa" id="ASIC013279-PA"/>
    </source>
</evidence>
<keyword evidence="2" id="KW-0812">Transmembrane</keyword>
<name>A0A084W537_ANOSI</name>
<evidence type="ECO:0000313" key="4">
    <source>
        <dbReference type="Proteomes" id="UP000030765"/>
    </source>
</evidence>
<gene>
    <name evidence="2" type="ORF">ZHAS_00013279</name>
</gene>
<dbReference type="VEuPathDB" id="VectorBase:ASIC013279"/>
<feature type="region of interest" description="Disordered" evidence="1">
    <location>
        <begin position="1"/>
        <end position="88"/>
    </location>
</feature>